<dbReference type="Gene3D" id="3.90.1150.10">
    <property type="entry name" value="Aspartate Aminotransferase, domain 1"/>
    <property type="match status" value="1"/>
</dbReference>
<sequence>MRLKTRLIHGGWAGDEATGAVNVPIYLSSTFRQDAPGHHRGYEYTRTGNPTRAALEAFIAELEGGARGLAFASGMAALQAVMMLFRAGDHLIVGDDVYGGTYRLLARVLDRFGLEAAFVDVTRLDVLEAALQENTRAVLVESPTNPLLRIVDLEAVAAFCRRHGLLLIVDNTFMTPYWQNPLRLGADVVVHSATKYLSGHSDVLAGLVVVKDVELGERLHFLQNATGGVLGPLDAYLLFRGIRTLGVRMEAHERNAAKIARFLAEHPDVVRVHYPGLEGHPGHLVARRQARGFGGMISFEVEGAERAERLVRSVRLFALAESLGGVESLISIPARMTHASIPPERRRALGITDGLVRLSVGIEDVDDLLEDLEHALRRSR</sequence>
<dbReference type="Pfam" id="PF01053">
    <property type="entry name" value="Cys_Met_Meta_PP"/>
    <property type="match status" value="1"/>
</dbReference>
<dbReference type="AlphaFoldDB" id="A0A132ND44"/>
<dbReference type="Gene3D" id="3.40.640.10">
    <property type="entry name" value="Type I PLP-dependent aspartate aminotransferase-like (Major domain)"/>
    <property type="match status" value="1"/>
</dbReference>
<dbReference type="GO" id="GO:0004123">
    <property type="term" value="F:cystathionine gamma-lyase activity"/>
    <property type="evidence" value="ECO:0007669"/>
    <property type="project" value="TreeGrafter"/>
</dbReference>
<feature type="modified residue" description="N6-(pyridoxal phosphate)lysine" evidence="4">
    <location>
        <position position="195"/>
    </location>
</feature>
<dbReference type="FunFam" id="3.40.640.10:FF:000009">
    <property type="entry name" value="Cystathionine gamma-synthase homolog"/>
    <property type="match status" value="1"/>
</dbReference>
<comment type="cofactor">
    <cofactor evidence="1 5">
        <name>pyridoxal 5'-phosphate</name>
        <dbReference type="ChEBI" id="CHEBI:597326"/>
    </cofactor>
</comment>
<reference evidence="7 9" key="1">
    <citation type="submission" date="2015-09" db="EMBL/GenBank/DDBJ databases">
        <title>Draft genome sequence of Hydrogenibacillus schlegelii DSM 2000.</title>
        <authorList>
            <person name="Hemp J."/>
        </authorList>
    </citation>
    <scope>NUCLEOTIDE SEQUENCE [LARGE SCALE GENOMIC DNA]</scope>
    <source>
        <strain evidence="7 9">MA 48</strain>
    </source>
</reference>
<dbReference type="GO" id="GO:0019343">
    <property type="term" value="P:cysteine biosynthetic process via cystathionine"/>
    <property type="evidence" value="ECO:0007669"/>
    <property type="project" value="TreeGrafter"/>
</dbReference>
<dbReference type="CDD" id="cd00614">
    <property type="entry name" value="CGS_like"/>
    <property type="match status" value="1"/>
</dbReference>
<keyword evidence="7" id="KW-0808">Transferase</keyword>
<dbReference type="GO" id="GO:0003962">
    <property type="term" value="F:cystathionine gamma-synthase activity"/>
    <property type="evidence" value="ECO:0007669"/>
    <property type="project" value="UniProtKB-EC"/>
</dbReference>
<dbReference type="RefSeq" id="WP_066201011.1">
    <property type="nucleotide sequence ID" value="NZ_CBCSAS010000060.1"/>
</dbReference>
<dbReference type="Proteomes" id="UP000748108">
    <property type="component" value="Unassembled WGS sequence"/>
</dbReference>
<dbReference type="EC" id="2.5.1.48" evidence="7"/>
<dbReference type="InterPro" id="IPR015421">
    <property type="entry name" value="PyrdxlP-dep_Trfase_major"/>
</dbReference>
<reference evidence="8 10" key="2">
    <citation type="submission" date="2017-08" db="EMBL/GenBank/DDBJ databases">
        <title>Burning lignite coal seam in the remote Altai Mountains harbors a hydrogen-driven thermophilic microbial community.</title>
        <authorList>
            <person name="Kadnikov V.V."/>
            <person name="Mardanov A.V."/>
            <person name="Ivasenko D."/>
            <person name="Beletsky A.V."/>
            <person name="Karnachuk O.V."/>
            <person name="Ravin N.V."/>
        </authorList>
    </citation>
    <scope>NUCLEOTIDE SEQUENCE [LARGE SCALE GENOMIC DNA]</scope>
    <source>
        <strain evidence="8">AL33</strain>
    </source>
</reference>
<name>A0A132ND44_HYDSH</name>
<dbReference type="EMBL" id="JAHHQF010000013">
    <property type="protein sequence ID" value="MBT9281128.1"/>
    <property type="molecule type" value="Genomic_DNA"/>
</dbReference>
<dbReference type="PIRSF" id="PIRSF001434">
    <property type="entry name" value="CGS"/>
    <property type="match status" value="1"/>
</dbReference>
<dbReference type="InterPro" id="IPR054542">
    <property type="entry name" value="Cys_met_metab_PP"/>
</dbReference>
<dbReference type="Proteomes" id="UP000244180">
    <property type="component" value="Unassembled WGS sequence"/>
</dbReference>
<comment type="caution">
    <text evidence="7">The sequence shown here is derived from an EMBL/GenBank/DDBJ whole genome shotgun (WGS) entry which is preliminary data.</text>
</comment>
<evidence type="ECO:0000313" key="8">
    <source>
        <dbReference type="EMBL" id="PTQ53468.1"/>
    </source>
</evidence>
<reference evidence="6" key="3">
    <citation type="journal article" date="2021" name="Microbiology">
        <title>Metagenomic Analysis of the Microbial Community in the Underground Coal Fire Area (Kemerovo Region, Russia) Revealed Predominance of Thermophilic Members of the Phyla Deinococcus-thermus, Aquificae, and Firmicutes.</title>
        <authorList>
            <person name="Kadnikov V."/>
            <person name="Mardanov A.V."/>
            <person name="Beletsky A.V."/>
            <person name="Karnachuk O.V."/>
            <person name="Ravin N.V."/>
        </authorList>
    </citation>
    <scope>NUCLEOTIDE SEQUENCE</scope>
    <source>
        <strain evidence="6">RBS10-49</strain>
    </source>
</reference>
<dbReference type="InterPro" id="IPR000277">
    <property type="entry name" value="Cys/Met-Metab_PyrdxlP-dep_enz"/>
</dbReference>
<evidence type="ECO:0000256" key="3">
    <source>
        <dbReference type="ARBA" id="ARBA00022898"/>
    </source>
</evidence>
<dbReference type="STRING" id="1484.SA87_10055"/>
<keyword evidence="8" id="KW-0456">Lyase</keyword>
<dbReference type="FunFam" id="3.90.1150.10:FF:000008">
    <property type="entry name" value="Cystathionine gamma-synthase"/>
    <property type="match status" value="1"/>
</dbReference>
<dbReference type="PANTHER" id="PTHR11808:SF15">
    <property type="entry name" value="CYSTATHIONINE GAMMA-LYASE"/>
    <property type="match status" value="1"/>
</dbReference>
<accession>A0A132ND44</accession>
<dbReference type="SUPFAM" id="SSF53383">
    <property type="entry name" value="PLP-dependent transferases"/>
    <property type="match status" value="1"/>
</dbReference>
<dbReference type="InterPro" id="IPR015422">
    <property type="entry name" value="PyrdxlP-dep_Trfase_small"/>
</dbReference>
<evidence type="ECO:0000256" key="5">
    <source>
        <dbReference type="RuleBase" id="RU362118"/>
    </source>
</evidence>
<evidence type="ECO:0000313" key="7">
    <source>
        <dbReference type="EMBL" id="OAR04360.1"/>
    </source>
</evidence>
<proteinExistence type="inferred from homology"/>
<protein>
    <submittedName>
        <fullName evidence="6 8">Cystathionine gamma-lyase</fullName>
    </submittedName>
    <submittedName>
        <fullName evidence="7">Cystathionine gamma-synthase</fullName>
        <ecNumber evidence="7">2.5.1.48</ecNumber>
    </submittedName>
</protein>
<dbReference type="EMBL" id="PEBV01000016">
    <property type="protein sequence ID" value="PTQ53468.1"/>
    <property type="molecule type" value="Genomic_DNA"/>
</dbReference>
<dbReference type="Proteomes" id="UP000243024">
    <property type="component" value="Unassembled WGS sequence"/>
</dbReference>
<dbReference type="OrthoDB" id="9803887at2"/>
<evidence type="ECO:0000313" key="6">
    <source>
        <dbReference type="EMBL" id="MBT9281128.1"/>
    </source>
</evidence>
<dbReference type="NCBIfam" id="NF005810">
    <property type="entry name" value="PRK07671.1"/>
    <property type="match status" value="1"/>
</dbReference>
<keyword evidence="9" id="KW-1185">Reference proteome</keyword>
<dbReference type="GO" id="GO:0005737">
    <property type="term" value="C:cytoplasm"/>
    <property type="evidence" value="ECO:0007669"/>
    <property type="project" value="TreeGrafter"/>
</dbReference>
<evidence type="ECO:0000256" key="1">
    <source>
        <dbReference type="ARBA" id="ARBA00001933"/>
    </source>
</evidence>
<evidence type="ECO:0000256" key="2">
    <source>
        <dbReference type="ARBA" id="ARBA00009077"/>
    </source>
</evidence>
<gene>
    <name evidence="8" type="ORF">HSCHL_2096</name>
    <name evidence="6" type="ORF">KM312_00395</name>
    <name evidence="7" type="ORF">SA87_10055</name>
</gene>
<evidence type="ECO:0000256" key="4">
    <source>
        <dbReference type="PIRSR" id="PIRSR001434-2"/>
    </source>
</evidence>
<dbReference type="EMBL" id="JXBB01000019">
    <property type="protein sequence ID" value="OAR04360.1"/>
    <property type="molecule type" value="Genomic_DNA"/>
</dbReference>
<organism evidence="7 9">
    <name type="scientific">Hydrogenibacillus schlegelii</name>
    <name type="common">Bacillus schlegelii</name>
    <dbReference type="NCBI Taxonomy" id="1484"/>
    <lineage>
        <taxon>Bacteria</taxon>
        <taxon>Bacillati</taxon>
        <taxon>Bacillota</taxon>
        <taxon>Bacilli</taxon>
        <taxon>Bacillales</taxon>
        <taxon>Bacillales Family X. Incertae Sedis</taxon>
        <taxon>Hydrogenibacillus</taxon>
    </lineage>
</organism>
<evidence type="ECO:0000313" key="10">
    <source>
        <dbReference type="Proteomes" id="UP000244180"/>
    </source>
</evidence>
<dbReference type="GO" id="GO:0030170">
    <property type="term" value="F:pyridoxal phosphate binding"/>
    <property type="evidence" value="ECO:0007669"/>
    <property type="project" value="InterPro"/>
</dbReference>
<comment type="similarity">
    <text evidence="2 5">Belongs to the trans-sulfuration enzymes family.</text>
</comment>
<dbReference type="InterPro" id="IPR015424">
    <property type="entry name" value="PyrdxlP-dep_Trfase"/>
</dbReference>
<evidence type="ECO:0000313" key="9">
    <source>
        <dbReference type="Proteomes" id="UP000243024"/>
    </source>
</evidence>
<keyword evidence="3 4" id="KW-0663">Pyridoxal phosphate</keyword>
<dbReference type="PANTHER" id="PTHR11808">
    <property type="entry name" value="TRANS-SULFURATION ENZYME FAMILY MEMBER"/>
    <property type="match status" value="1"/>
</dbReference>
<dbReference type="PROSITE" id="PS00868">
    <property type="entry name" value="CYS_MET_METAB_PP"/>
    <property type="match status" value="1"/>
</dbReference>
<dbReference type="GO" id="GO:0019346">
    <property type="term" value="P:transsulfuration"/>
    <property type="evidence" value="ECO:0007669"/>
    <property type="project" value="InterPro"/>
</dbReference>